<dbReference type="PANTHER" id="PTHR47341:SF1">
    <property type="entry name" value="GATA-TYPE ZINC FINGER PROTEIN 1"/>
    <property type="match status" value="1"/>
</dbReference>
<evidence type="ECO:0000259" key="4">
    <source>
        <dbReference type="PROSITE" id="PS50114"/>
    </source>
</evidence>
<dbReference type="InterPro" id="IPR053116">
    <property type="entry name" value="GATA-type_Znf_Regulator"/>
</dbReference>
<accession>A0A6I8S119</accession>
<evidence type="ECO:0000313" key="5">
    <source>
        <dbReference type="Ensembl" id="ENSXETP00000091446"/>
    </source>
</evidence>
<dbReference type="InterPro" id="IPR013088">
    <property type="entry name" value="Znf_NHR/GATA"/>
</dbReference>
<dbReference type="AlphaFoldDB" id="A0A6I8S119"/>
<evidence type="ECO:0000256" key="3">
    <source>
        <dbReference type="SAM" id="MobiDB-lite"/>
    </source>
</evidence>
<evidence type="ECO:0000256" key="1">
    <source>
        <dbReference type="ARBA" id="ARBA00023242"/>
    </source>
</evidence>
<feature type="domain" description="GATA-type" evidence="4">
    <location>
        <begin position="421"/>
        <end position="478"/>
    </location>
</feature>
<keyword evidence="2" id="KW-0862">Zinc</keyword>
<dbReference type="CDD" id="cd00202">
    <property type="entry name" value="ZnF_GATA"/>
    <property type="match status" value="1"/>
</dbReference>
<dbReference type="PANTHER" id="PTHR47341">
    <property type="entry name" value="GATA-TYPE ZINC FINGER PROTEIN 1"/>
    <property type="match status" value="1"/>
</dbReference>
<organism evidence="5">
    <name type="scientific">Xenopus tropicalis</name>
    <name type="common">Western clawed frog</name>
    <name type="synonym">Silurana tropicalis</name>
    <dbReference type="NCBI Taxonomy" id="8364"/>
    <lineage>
        <taxon>Eukaryota</taxon>
        <taxon>Metazoa</taxon>
        <taxon>Chordata</taxon>
        <taxon>Craniata</taxon>
        <taxon>Vertebrata</taxon>
        <taxon>Euteleostomi</taxon>
        <taxon>Amphibia</taxon>
        <taxon>Batrachia</taxon>
        <taxon>Anura</taxon>
        <taxon>Pipoidea</taxon>
        <taxon>Pipidae</taxon>
        <taxon>Xenopodinae</taxon>
        <taxon>Xenopus</taxon>
        <taxon>Silurana</taxon>
    </lineage>
</organism>
<dbReference type="SUPFAM" id="SSF57716">
    <property type="entry name" value="Glucocorticoid receptor-like (DNA-binding domain)"/>
    <property type="match status" value="1"/>
</dbReference>
<evidence type="ECO:0000256" key="2">
    <source>
        <dbReference type="PROSITE-ProRule" id="PRU00094"/>
    </source>
</evidence>
<dbReference type="SMART" id="SM00401">
    <property type="entry name" value="ZnF_GATA"/>
    <property type="match status" value="1"/>
</dbReference>
<dbReference type="Bgee" id="ENSXETG00000039819">
    <property type="expression patterns" value="Expressed in ovary and 4 other cell types or tissues"/>
</dbReference>
<dbReference type="InterPro" id="IPR000679">
    <property type="entry name" value="Znf_GATA"/>
</dbReference>
<dbReference type="GO" id="GO:0043565">
    <property type="term" value="F:sequence-specific DNA binding"/>
    <property type="evidence" value="ECO:0007669"/>
    <property type="project" value="InterPro"/>
</dbReference>
<dbReference type="GeneTree" id="ENSGT00470000042444"/>
<sequence length="490" mass="54326">MNMESTFFVEGVYPDFTLLEEVLLPPCLEANSCSETHQISEWTRTGAEPQYVESPQGVAVGNGPPSASNCEARDLPAGGVGSKRAKQYRAAVTRGSRKKRKNRCASYREQVGGRCSESKAPIRCPSRRQVSRSQKQREKMEYLIQTPPEPNILYLMQESAKFLPELENRVCDPSCSEEPRGVYGGLYVPSRKPPGSTLLSTNHSSLNYNAMELLNLISTKCSGLHKLDGDQEMVKEDTRVGVGEAKNLVGGMVKAKENGSPTAEKEHIAIETQKDEERVPERQDPSLKSIATEQSVPNAAVPCTSGKVLMNAGDEQREDKSLEGVSALIKASLDQELCRRKTPRKQRTPSKSMQKLDPSFQGIEFQMHLSLEKESCGDYRLIATSLYSKRKTRHGSIKSKRRLNSISLSSSSEDDQPSVLTKQSKRCASCKTQKTPLWRDAEDGTPLCNACGIRYKKYGVRCSDCWTIPKKDGKTYSRYCGCGGTFRAPV</sequence>
<dbReference type="Pfam" id="PF00320">
    <property type="entry name" value="GATA"/>
    <property type="match status" value="1"/>
</dbReference>
<feature type="region of interest" description="Disordered" evidence="3">
    <location>
        <begin position="398"/>
        <end position="417"/>
    </location>
</feature>
<reference evidence="5" key="1">
    <citation type="journal article" date="2010" name="Science">
        <title>The genome of the Western clawed frog Xenopus tropicalis.</title>
        <authorList>
            <person name="Hellsten U."/>
            <person name="Harland R.M."/>
            <person name="Gilchrist M.J."/>
            <person name="Hendrix D."/>
            <person name="Jurka J."/>
            <person name="Kapitonov V."/>
            <person name="Ovcharenko I."/>
            <person name="Putnam N.H."/>
            <person name="Shu S."/>
            <person name="Taher L."/>
            <person name="Blitz I.L."/>
            <person name="Blumberg B."/>
            <person name="Dichmann D.S."/>
            <person name="Dubchak I."/>
            <person name="Amaya E."/>
            <person name="Detter J.C."/>
            <person name="Fletcher R."/>
            <person name="Gerhard D.S."/>
            <person name="Goodstein D."/>
            <person name="Graves T."/>
            <person name="Grigoriev I.V."/>
            <person name="Grimwood J."/>
            <person name="Kawashima T."/>
            <person name="Lindquist E."/>
            <person name="Lucas S.M."/>
            <person name="Mead P.E."/>
            <person name="Mitros T."/>
            <person name="Ogino H."/>
            <person name="Ohta Y."/>
            <person name="Poliakov A.V."/>
            <person name="Pollet N."/>
            <person name="Robert J."/>
            <person name="Salamov A."/>
            <person name="Sater A.K."/>
            <person name="Schmutz J."/>
            <person name="Terry A."/>
            <person name="Vize P.D."/>
            <person name="Warren W.C."/>
            <person name="Wells D."/>
            <person name="Wills A."/>
            <person name="Wilson R.K."/>
            <person name="Zimmerman L.B."/>
            <person name="Zorn A.M."/>
            <person name="Grainger R."/>
            <person name="Grammer T."/>
            <person name="Khokha M.K."/>
            <person name="Richardson P.M."/>
            <person name="Rokhsar D.S."/>
        </authorList>
    </citation>
    <scope>NUCLEOTIDE SEQUENCE [LARGE SCALE GENOMIC DNA]</scope>
    <source>
        <strain evidence="5">Nigerian</strain>
    </source>
</reference>
<keyword evidence="1" id="KW-0539">Nucleus</keyword>
<keyword evidence="2" id="KW-0479">Metal-binding</keyword>
<dbReference type="PROSITE" id="PS50114">
    <property type="entry name" value="GATA_ZN_FINGER_2"/>
    <property type="match status" value="1"/>
</dbReference>
<dbReference type="InParanoid" id="A0A6I8S119"/>
<dbReference type="Ensembl" id="ENSXETT00000085405">
    <property type="protein sequence ID" value="ENSXETP00000091446"/>
    <property type="gene ID" value="ENSXETG00000039819"/>
</dbReference>
<dbReference type="GO" id="GO:0008270">
    <property type="term" value="F:zinc ion binding"/>
    <property type="evidence" value="ECO:0007669"/>
    <property type="project" value="UniProtKB-KW"/>
</dbReference>
<dbReference type="GO" id="GO:0006355">
    <property type="term" value="P:regulation of DNA-templated transcription"/>
    <property type="evidence" value="ECO:0007669"/>
    <property type="project" value="InterPro"/>
</dbReference>
<protein>
    <recommendedName>
        <fullName evidence="4">GATA-type domain-containing protein</fullName>
    </recommendedName>
</protein>
<proteinExistence type="predicted"/>
<reference evidence="5" key="2">
    <citation type="submission" date="2020-05" db="UniProtKB">
        <authorList>
            <consortium name="Ensembl"/>
        </authorList>
    </citation>
    <scope>IDENTIFICATION</scope>
</reference>
<name>A0A6I8S119_XENTR</name>
<keyword evidence="2" id="KW-0863">Zinc-finger</keyword>
<dbReference type="Gene3D" id="3.30.50.10">
    <property type="entry name" value="Erythroid Transcription Factor GATA-1, subunit A"/>
    <property type="match status" value="1"/>
</dbReference>
<dbReference type="PRINTS" id="PR00619">
    <property type="entry name" value="GATAZNFINGER"/>
</dbReference>